<dbReference type="Gene3D" id="3.40.50.1360">
    <property type="match status" value="1"/>
</dbReference>
<dbReference type="PROSITE" id="PS51000">
    <property type="entry name" value="HTH_DEOR_2"/>
    <property type="match status" value="1"/>
</dbReference>
<name>A0A1M7ZNB0_9HYPH</name>
<protein>
    <submittedName>
        <fullName evidence="5">Transcriptional regulator, DeoR family</fullName>
    </submittedName>
</protein>
<keyword evidence="3" id="KW-0804">Transcription</keyword>
<reference evidence="5 6" key="1">
    <citation type="submission" date="2016-12" db="EMBL/GenBank/DDBJ databases">
        <authorList>
            <person name="Song W.-J."/>
            <person name="Kurnit D.M."/>
        </authorList>
    </citation>
    <scope>NUCLEOTIDE SEQUENCE [LARGE SCALE GENOMIC DNA]</scope>
    <source>
        <strain evidence="5 6">DSM 19599</strain>
    </source>
</reference>
<evidence type="ECO:0000256" key="1">
    <source>
        <dbReference type="ARBA" id="ARBA00023015"/>
    </source>
</evidence>
<dbReference type="PRINTS" id="PR00037">
    <property type="entry name" value="HTHLACR"/>
</dbReference>
<dbReference type="InterPro" id="IPR014036">
    <property type="entry name" value="DeoR-like_C"/>
</dbReference>
<dbReference type="Proteomes" id="UP000186406">
    <property type="component" value="Unassembled WGS sequence"/>
</dbReference>
<dbReference type="InterPro" id="IPR050313">
    <property type="entry name" value="Carb_Metab_HTH_regulators"/>
</dbReference>
<dbReference type="InterPro" id="IPR018356">
    <property type="entry name" value="Tscrpt_reg_HTH_DeoR_CS"/>
</dbReference>
<dbReference type="EMBL" id="FRXO01000006">
    <property type="protein sequence ID" value="SHO66383.1"/>
    <property type="molecule type" value="Genomic_DNA"/>
</dbReference>
<evidence type="ECO:0000256" key="3">
    <source>
        <dbReference type="ARBA" id="ARBA00023163"/>
    </source>
</evidence>
<dbReference type="InterPro" id="IPR037171">
    <property type="entry name" value="NagB/RpiA_transferase-like"/>
</dbReference>
<dbReference type="STRING" id="1123029.SAMN02745172_03042"/>
<dbReference type="PANTHER" id="PTHR30363:SF44">
    <property type="entry name" value="AGA OPERON TRANSCRIPTIONAL REPRESSOR-RELATED"/>
    <property type="match status" value="1"/>
</dbReference>
<dbReference type="InterPro" id="IPR036388">
    <property type="entry name" value="WH-like_DNA-bd_sf"/>
</dbReference>
<dbReference type="SUPFAM" id="SSF100950">
    <property type="entry name" value="NagB/RpiA/CoA transferase-like"/>
    <property type="match status" value="1"/>
</dbReference>
<dbReference type="SMART" id="SM00420">
    <property type="entry name" value="HTH_DEOR"/>
    <property type="match status" value="1"/>
</dbReference>
<dbReference type="GO" id="GO:0003700">
    <property type="term" value="F:DNA-binding transcription factor activity"/>
    <property type="evidence" value="ECO:0007669"/>
    <property type="project" value="InterPro"/>
</dbReference>
<evidence type="ECO:0000313" key="5">
    <source>
        <dbReference type="EMBL" id="SHO66383.1"/>
    </source>
</evidence>
<dbReference type="SUPFAM" id="SSF46785">
    <property type="entry name" value="Winged helix' DNA-binding domain"/>
    <property type="match status" value="1"/>
</dbReference>
<dbReference type="InterPro" id="IPR001034">
    <property type="entry name" value="DeoR_HTH"/>
</dbReference>
<keyword evidence="6" id="KW-1185">Reference proteome</keyword>
<dbReference type="GO" id="GO:0003677">
    <property type="term" value="F:DNA binding"/>
    <property type="evidence" value="ECO:0007669"/>
    <property type="project" value="UniProtKB-KW"/>
</dbReference>
<gene>
    <name evidence="5" type="ORF">SAMN02745172_03042</name>
</gene>
<dbReference type="InterPro" id="IPR036390">
    <property type="entry name" value="WH_DNA-bd_sf"/>
</dbReference>
<evidence type="ECO:0000256" key="2">
    <source>
        <dbReference type="ARBA" id="ARBA00023125"/>
    </source>
</evidence>
<evidence type="ECO:0000259" key="4">
    <source>
        <dbReference type="PROSITE" id="PS51000"/>
    </source>
</evidence>
<dbReference type="AlphaFoldDB" id="A0A1M7ZNB0"/>
<accession>A0A1M7ZNB0</accession>
<dbReference type="PROSITE" id="PS00894">
    <property type="entry name" value="HTH_DEOR_1"/>
    <property type="match status" value="1"/>
</dbReference>
<sequence>MATNRRPELIPAQRRAYVLEHIRKRGAASIQELAEATGISMSTVRRDLEHLEERGYLERSHGGAVIPKQLQSTFEPEAAITAEFDRAEKEAIGLAAAATLHSGASVLFDSSSTVLAAARAAVERGLALTAVTNDLGIGQALAGAGNIRVVILGGSLRPGSLTMVGEPGEGLLGKLNADVAFLGTHAISGTALTETSMEAAAMKRAMIAAARRVVLLADASKFREAAFCQICELGEIDEMITDDRADPAEIERLRSLGIAVTVVKAGGAAASAA</sequence>
<organism evidence="5 6">
    <name type="scientific">Pseudoxanthobacter soli DSM 19599</name>
    <dbReference type="NCBI Taxonomy" id="1123029"/>
    <lineage>
        <taxon>Bacteria</taxon>
        <taxon>Pseudomonadati</taxon>
        <taxon>Pseudomonadota</taxon>
        <taxon>Alphaproteobacteria</taxon>
        <taxon>Hyphomicrobiales</taxon>
        <taxon>Segnochrobactraceae</taxon>
        <taxon>Pseudoxanthobacter</taxon>
    </lineage>
</organism>
<feature type="domain" description="HTH deoR-type" evidence="4">
    <location>
        <begin position="11"/>
        <end position="66"/>
    </location>
</feature>
<dbReference type="OrthoDB" id="31600at2"/>
<dbReference type="Pfam" id="PF00455">
    <property type="entry name" value="DeoRC"/>
    <property type="match status" value="1"/>
</dbReference>
<dbReference type="SMART" id="SM01134">
    <property type="entry name" value="DeoRC"/>
    <property type="match status" value="1"/>
</dbReference>
<dbReference type="PANTHER" id="PTHR30363">
    <property type="entry name" value="HTH-TYPE TRANSCRIPTIONAL REGULATOR SRLR-RELATED"/>
    <property type="match status" value="1"/>
</dbReference>
<evidence type="ECO:0000313" key="6">
    <source>
        <dbReference type="Proteomes" id="UP000186406"/>
    </source>
</evidence>
<dbReference type="Pfam" id="PF08220">
    <property type="entry name" value="HTH_DeoR"/>
    <property type="match status" value="1"/>
</dbReference>
<proteinExistence type="predicted"/>
<dbReference type="RefSeq" id="WP_073630186.1">
    <property type="nucleotide sequence ID" value="NZ_FRXO01000006.1"/>
</dbReference>
<keyword evidence="2" id="KW-0238">DNA-binding</keyword>
<keyword evidence="1" id="KW-0805">Transcription regulation</keyword>
<dbReference type="Gene3D" id="1.10.10.10">
    <property type="entry name" value="Winged helix-like DNA-binding domain superfamily/Winged helix DNA-binding domain"/>
    <property type="match status" value="1"/>
</dbReference>